<feature type="compositionally biased region" description="Basic and acidic residues" evidence="1">
    <location>
        <begin position="359"/>
        <end position="391"/>
    </location>
</feature>
<feature type="compositionally biased region" description="Polar residues" evidence="1">
    <location>
        <begin position="262"/>
        <end position="278"/>
    </location>
</feature>
<feature type="compositionally biased region" description="Polar residues" evidence="1">
    <location>
        <begin position="211"/>
        <end position="225"/>
    </location>
</feature>
<dbReference type="OrthoDB" id="2275718at2759"/>
<keyword evidence="2" id="KW-0472">Membrane</keyword>
<feature type="compositionally biased region" description="Low complexity" evidence="1">
    <location>
        <begin position="603"/>
        <end position="615"/>
    </location>
</feature>
<feature type="region of interest" description="Disordered" evidence="1">
    <location>
        <begin position="206"/>
        <end position="232"/>
    </location>
</feature>
<dbReference type="GO" id="GO:0003729">
    <property type="term" value="F:mRNA binding"/>
    <property type="evidence" value="ECO:0007669"/>
    <property type="project" value="TreeGrafter"/>
</dbReference>
<dbReference type="PANTHER" id="PTHR12854:SF7">
    <property type="entry name" value="ATAXIN-2 HOMOLOG"/>
    <property type="match status" value="1"/>
</dbReference>
<feature type="compositionally biased region" description="Low complexity" evidence="1">
    <location>
        <begin position="1061"/>
        <end position="1070"/>
    </location>
</feature>
<gene>
    <name evidence="4" type="ORF">TRV_04363</name>
</gene>
<dbReference type="InterPro" id="IPR045117">
    <property type="entry name" value="ATXN2-like"/>
</dbReference>
<feature type="region of interest" description="Disordered" evidence="1">
    <location>
        <begin position="1"/>
        <end position="60"/>
    </location>
</feature>
<dbReference type="InterPro" id="IPR025852">
    <property type="entry name" value="SM_dom_ATX"/>
</dbReference>
<feature type="compositionally biased region" description="Basic and acidic residues" evidence="1">
    <location>
        <begin position="577"/>
        <end position="596"/>
    </location>
</feature>
<dbReference type="GO" id="GO:0010494">
    <property type="term" value="C:cytoplasmic stress granule"/>
    <property type="evidence" value="ECO:0007669"/>
    <property type="project" value="TreeGrafter"/>
</dbReference>
<feature type="compositionally biased region" description="Low complexity" evidence="1">
    <location>
        <begin position="772"/>
        <end position="791"/>
    </location>
</feature>
<feature type="domain" description="LsmAD" evidence="3">
    <location>
        <begin position="319"/>
        <end position="390"/>
    </location>
</feature>
<feature type="compositionally biased region" description="Pro residues" evidence="1">
    <location>
        <begin position="1091"/>
        <end position="1101"/>
    </location>
</feature>
<sequence>MASTVNNNNNVNSLPSNGAASTPLNSSVSPNTMASRAAGRPSSGVKGPDLSRRQSGSPVDGGQRCVSFFFLFFSFFFYLQIFFSGHCFNRSQKAWTQNINPTTQKPSNAYPQQNGAGSGRKSVVSPSPASKESSTPDQHAHDRLIFLLTAAIVRSPPPSNSITYQANRTQGSNVSLTMKDGEKFTGIFSGSTLESNETILILKMARRPPSESDSAQSNGVSQNEPSYVGSGSDHQLLIDVQDITCLDIQSLSTSGVVAKDQNGASSGFRTDTDISGNQPGRERQLQRWEPSGTDATLDWAPESSGTAGWDQFETNARLFGATSSYDENIYTTRIDRSDPSYKRKEAEAARIAREIESADTDNAHMREERGHVHQQDDTDEEAKYSGVRRDVVAPLPTGQPNKYMPPARRPPTGQPTVPGAPVDPAIISAQLARPDSQTKTSTQPKDTPGKAVTQQEKEKEKAPAAASKSTEGLKTVASNGAIEAERKVAAAGASSQPSAASSTPRTGGENAASNVETEVLDHFRRFANDEKMKLQERRRNQASYDRTIKLNELMKFSKNFKLGTPVPKDLVPILAKDPSKQEEIIERAKRQHEEKNAAMPNKPSTGTPATSTGSTNVTAEAKATSRNSGSSRYEGGNGLPGATPDRQGGYGRGGGRQGYTPMGPHGGRQLQHPGGHSGRGGPGLLSHRLVEIQQQRKGANMGNSPAPLPTQDARMQQHQQQQQQPPPPPPPTGSAAEQGPSNGPPKAATHTPTSSSASTKFNVRAMEFKPNPAASTFTPASAAGGSSAATPVNTRPQSVPRATSPAAFFGSKKPRPTSERPLIVNGFNPVKRMKKEATDAGSKDYAFNGGIPPAYRTAPTWDVSAINEKKTYADMFKPPVVAASASPQSRALNAQMPHQQQLPYHLQHATHTMPPQAAPPTHLIPPQQPPMHYDDHHRMQMSASSSQVFPSPRLQHSTPMAYQHSVGPHNQMAMHGVPPYYPQPGHVRHYPTGLQFSNPPTAAPMMAQTSNGPYMNMPPQSMTPYNPPMQMFSPNPGHAYPQHVPPMQTHSGYPSPSRGAPMMMHQGSQQGPPPQPMMPMNGQQGQGYYPPQQPGHMPPMRPGHHQQHPHFASSPHQAHNYPHHQYRSQTQNNNNSNNNNFNQIPHGPPPPMQPQGGQPPGPTPSVHPTEAPEEVK</sequence>
<feature type="region of interest" description="Disordered" evidence="1">
    <location>
        <begin position="562"/>
        <end position="823"/>
    </location>
</feature>
<evidence type="ECO:0000256" key="2">
    <source>
        <dbReference type="SAM" id="Phobius"/>
    </source>
</evidence>
<accession>D4DB64</accession>
<dbReference type="GeneID" id="9578477"/>
<dbReference type="Proteomes" id="UP000008383">
    <property type="component" value="Unassembled WGS sequence"/>
</dbReference>
<keyword evidence="5" id="KW-1185">Reference proteome</keyword>
<name>D4DB64_TRIVH</name>
<evidence type="ECO:0000259" key="3">
    <source>
        <dbReference type="SMART" id="SM01272"/>
    </source>
</evidence>
<evidence type="ECO:0000313" key="5">
    <source>
        <dbReference type="Proteomes" id="UP000008383"/>
    </source>
</evidence>
<keyword evidence="2" id="KW-1133">Transmembrane helix</keyword>
<feature type="compositionally biased region" description="Low complexity" evidence="1">
    <location>
        <begin position="1132"/>
        <end position="1145"/>
    </location>
</feature>
<dbReference type="Pfam" id="PF14438">
    <property type="entry name" value="SM-ATX"/>
    <property type="match status" value="1"/>
</dbReference>
<feature type="region of interest" description="Disordered" evidence="1">
    <location>
        <begin position="359"/>
        <end position="517"/>
    </location>
</feature>
<feature type="region of interest" description="Disordered" evidence="1">
    <location>
        <begin position="258"/>
        <end position="308"/>
    </location>
</feature>
<dbReference type="RefSeq" id="XP_003021516.1">
    <property type="nucleotide sequence ID" value="XM_003021470.1"/>
</dbReference>
<dbReference type="Pfam" id="PF06741">
    <property type="entry name" value="LsmAD"/>
    <property type="match status" value="1"/>
</dbReference>
<evidence type="ECO:0000313" key="4">
    <source>
        <dbReference type="EMBL" id="EFE40898.1"/>
    </source>
</evidence>
<dbReference type="AlphaFoldDB" id="D4DB64"/>
<dbReference type="PANTHER" id="PTHR12854">
    <property type="entry name" value="ATAXIN 2-RELATED"/>
    <property type="match status" value="1"/>
</dbReference>
<feature type="compositionally biased region" description="Polar residues" evidence="1">
    <location>
        <begin position="99"/>
        <end position="115"/>
    </location>
</feature>
<dbReference type="HOGENOM" id="CLU_007072_0_0_1"/>
<feature type="compositionally biased region" description="Gly residues" evidence="1">
    <location>
        <begin position="648"/>
        <end position="657"/>
    </location>
</feature>
<proteinExistence type="predicted"/>
<evidence type="ECO:0000256" key="1">
    <source>
        <dbReference type="SAM" id="MobiDB-lite"/>
    </source>
</evidence>
<feature type="compositionally biased region" description="Pro residues" evidence="1">
    <location>
        <begin position="1146"/>
        <end position="1165"/>
    </location>
</feature>
<reference evidence="5" key="1">
    <citation type="journal article" date="2011" name="Genome Biol.">
        <title>Comparative and functional genomics provide insights into the pathogenicity of dermatophytic fungi.</title>
        <authorList>
            <person name="Burmester A."/>
            <person name="Shelest E."/>
            <person name="Gloeckner G."/>
            <person name="Heddergott C."/>
            <person name="Schindler S."/>
            <person name="Staib P."/>
            <person name="Heidel A."/>
            <person name="Felder M."/>
            <person name="Petzold A."/>
            <person name="Szafranski K."/>
            <person name="Feuermann M."/>
            <person name="Pedruzzi I."/>
            <person name="Priebe S."/>
            <person name="Groth M."/>
            <person name="Winkler R."/>
            <person name="Li W."/>
            <person name="Kniemeyer O."/>
            <person name="Schroeckh V."/>
            <person name="Hertweck C."/>
            <person name="Hube B."/>
            <person name="White T.C."/>
            <person name="Platzer M."/>
            <person name="Guthke R."/>
            <person name="Heitman J."/>
            <person name="Woestemeyer J."/>
            <person name="Zipfel P.F."/>
            <person name="Monod M."/>
            <person name="Brakhage A.A."/>
        </authorList>
    </citation>
    <scope>NUCLEOTIDE SEQUENCE [LARGE SCALE GENOMIC DNA]</scope>
    <source>
        <strain evidence="5">HKI 0517</strain>
    </source>
</reference>
<dbReference type="EMBL" id="ACYE01000220">
    <property type="protein sequence ID" value="EFE40898.1"/>
    <property type="molecule type" value="Genomic_DNA"/>
</dbReference>
<comment type="caution">
    <text evidence="4">The sequence shown here is derived from an EMBL/GenBank/DDBJ whole genome shotgun (WGS) entry which is preliminary data.</text>
</comment>
<feature type="region of interest" description="Disordered" evidence="1">
    <location>
        <begin position="99"/>
        <end position="138"/>
    </location>
</feature>
<protein>
    <recommendedName>
        <fullName evidence="3">LsmAD domain-containing protein</fullName>
    </recommendedName>
</protein>
<feature type="compositionally biased region" description="Polar residues" evidence="1">
    <location>
        <begin position="13"/>
        <end position="34"/>
    </location>
</feature>
<dbReference type="InterPro" id="IPR009604">
    <property type="entry name" value="LsmAD_domain"/>
</dbReference>
<feature type="compositionally biased region" description="Polar residues" evidence="1">
    <location>
        <begin position="692"/>
        <end position="703"/>
    </location>
</feature>
<dbReference type="GO" id="GO:0034063">
    <property type="term" value="P:stress granule assembly"/>
    <property type="evidence" value="ECO:0007669"/>
    <property type="project" value="TreeGrafter"/>
</dbReference>
<feature type="compositionally biased region" description="Polar residues" evidence="1">
    <location>
        <begin position="124"/>
        <end position="137"/>
    </location>
</feature>
<keyword evidence="2" id="KW-0812">Transmembrane</keyword>
<feature type="region of interest" description="Disordered" evidence="1">
    <location>
        <begin position="1035"/>
        <end position="1176"/>
    </location>
</feature>
<dbReference type="SMART" id="SM01272">
    <property type="entry name" value="LsmAD"/>
    <property type="match status" value="1"/>
</dbReference>
<feature type="compositionally biased region" description="Low complexity" evidence="1">
    <location>
        <begin position="489"/>
        <end position="502"/>
    </location>
</feature>
<feature type="transmembrane region" description="Helical" evidence="2">
    <location>
        <begin position="65"/>
        <end position="83"/>
    </location>
</feature>
<feature type="compositionally biased region" description="Polar residues" evidence="1">
    <location>
        <begin position="435"/>
        <end position="445"/>
    </location>
</feature>
<feature type="compositionally biased region" description="Low complexity" evidence="1">
    <location>
        <begin position="1"/>
        <end position="12"/>
    </location>
</feature>
<feature type="compositionally biased region" description="Low complexity" evidence="1">
    <location>
        <begin position="1078"/>
        <end position="1090"/>
    </location>
</feature>
<feature type="compositionally biased region" description="Polar residues" evidence="1">
    <location>
        <begin position="792"/>
        <end position="801"/>
    </location>
</feature>
<feature type="compositionally biased region" description="Low complexity" evidence="1">
    <location>
        <begin position="744"/>
        <end position="760"/>
    </location>
</feature>
<organism evidence="4 5">
    <name type="scientific">Trichophyton verrucosum (strain HKI 0517)</name>
    <dbReference type="NCBI Taxonomy" id="663202"/>
    <lineage>
        <taxon>Eukaryota</taxon>
        <taxon>Fungi</taxon>
        <taxon>Dikarya</taxon>
        <taxon>Ascomycota</taxon>
        <taxon>Pezizomycotina</taxon>
        <taxon>Eurotiomycetes</taxon>
        <taxon>Eurotiomycetidae</taxon>
        <taxon>Onygenales</taxon>
        <taxon>Arthrodermataceae</taxon>
        <taxon>Trichophyton</taxon>
    </lineage>
</organism>
<dbReference type="KEGG" id="tve:TRV_04363"/>